<evidence type="ECO:0000313" key="2">
    <source>
        <dbReference type="EMBL" id="KAL3857883.1"/>
    </source>
</evidence>
<dbReference type="AlphaFoldDB" id="A0ABD3VAE2"/>
<name>A0ABD3VAE2_SINWO</name>
<feature type="compositionally biased region" description="Basic and acidic residues" evidence="1">
    <location>
        <begin position="435"/>
        <end position="449"/>
    </location>
</feature>
<evidence type="ECO:0000313" key="3">
    <source>
        <dbReference type="Proteomes" id="UP001634394"/>
    </source>
</evidence>
<reference evidence="2 3" key="1">
    <citation type="submission" date="2024-11" db="EMBL/GenBank/DDBJ databases">
        <title>Chromosome-level genome assembly of the freshwater bivalve Anodonta woodiana.</title>
        <authorList>
            <person name="Chen X."/>
        </authorList>
    </citation>
    <scope>NUCLEOTIDE SEQUENCE [LARGE SCALE GENOMIC DNA]</scope>
    <source>
        <strain evidence="2">MN2024</strain>
        <tissue evidence="2">Gills</tissue>
    </source>
</reference>
<keyword evidence="3" id="KW-1185">Reference proteome</keyword>
<feature type="compositionally biased region" description="Basic and acidic residues" evidence="1">
    <location>
        <begin position="356"/>
        <end position="369"/>
    </location>
</feature>
<comment type="caution">
    <text evidence="2">The sequence shown here is derived from an EMBL/GenBank/DDBJ whole genome shotgun (WGS) entry which is preliminary data.</text>
</comment>
<gene>
    <name evidence="2" type="ORF">ACJMK2_012512</name>
</gene>
<feature type="region of interest" description="Disordered" evidence="1">
    <location>
        <begin position="342"/>
        <end position="373"/>
    </location>
</feature>
<dbReference type="Proteomes" id="UP001634394">
    <property type="component" value="Unassembled WGS sequence"/>
</dbReference>
<feature type="compositionally biased region" description="Polar residues" evidence="1">
    <location>
        <begin position="116"/>
        <end position="125"/>
    </location>
</feature>
<organism evidence="2 3">
    <name type="scientific">Sinanodonta woodiana</name>
    <name type="common">Chinese pond mussel</name>
    <name type="synonym">Anodonta woodiana</name>
    <dbReference type="NCBI Taxonomy" id="1069815"/>
    <lineage>
        <taxon>Eukaryota</taxon>
        <taxon>Metazoa</taxon>
        <taxon>Spiralia</taxon>
        <taxon>Lophotrochozoa</taxon>
        <taxon>Mollusca</taxon>
        <taxon>Bivalvia</taxon>
        <taxon>Autobranchia</taxon>
        <taxon>Heteroconchia</taxon>
        <taxon>Palaeoheterodonta</taxon>
        <taxon>Unionida</taxon>
        <taxon>Unionoidea</taxon>
        <taxon>Unionidae</taxon>
        <taxon>Unioninae</taxon>
        <taxon>Sinanodonta</taxon>
    </lineage>
</organism>
<feature type="compositionally biased region" description="Basic and acidic residues" evidence="1">
    <location>
        <begin position="239"/>
        <end position="257"/>
    </location>
</feature>
<feature type="compositionally biased region" description="Polar residues" evidence="1">
    <location>
        <begin position="595"/>
        <end position="607"/>
    </location>
</feature>
<feature type="region of interest" description="Disordered" evidence="1">
    <location>
        <begin position="239"/>
        <end position="261"/>
    </location>
</feature>
<feature type="region of interest" description="Disordered" evidence="1">
    <location>
        <begin position="591"/>
        <end position="614"/>
    </location>
</feature>
<feature type="region of interest" description="Disordered" evidence="1">
    <location>
        <begin position="491"/>
        <end position="556"/>
    </location>
</feature>
<evidence type="ECO:0000256" key="1">
    <source>
        <dbReference type="SAM" id="MobiDB-lite"/>
    </source>
</evidence>
<feature type="region of interest" description="Disordered" evidence="1">
    <location>
        <begin position="31"/>
        <end position="59"/>
    </location>
</feature>
<feature type="compositionally biased region" description="Basic residues" evidence="1">
    <location>
        <begin position="397"/>
        <end position="414"/>
    </location>
</feature>
<feature type="region of interest" description="Disordered" evidence="1">
    <location>
        <begin position="115"/>
        <end position="146"/>
    </location>
</feature>
<feature type="compositionally biased region" description="Basic and acidic residues" evidence="1">
    <location>
        <begin position="50"/>
        <end position="59"/>
    </location>
</feature>
<feature type="compositionally biased region" description="Polar residues" evidence="1">
    <location>
        <begin position="463"/>
        <end position="473"/>
    </location>
</feature>
<accession>A0ABD3VAE2</accession>
<sequence>MRNRTTTSRGRRKRRGSEIVDLRQVINRKRQTTLRTNEHVDNSETLESSGNKEEAKDISELSSIRPKIDYSDILVSSADMTKDEANTDFSSDVCERIRQSMFMKDEMLQISDDNEASNTNVSDCSGNREIPTKNYDDHRSRQVHENELSITSRKYVATHTSQDEHIHEQSDLNSIPLHRRCNSNKDEGSDVDREIIGSDETREEGEIYEDEYVHKQPIQDFSSLRKYDHDAFGFKSKKRSELEVKEERRSKQRRDNEAQNVNYSKCPHFLQLSAEKEVSARNVSYSKGKTDISNKRLVNSDCHRSDQGNVPSKPFQNYDHVTTDGHTAKETIHELGDLKSISPDTTRIADDSLSAAREKTASSELREEGEIYEDVQTQPKKLIKTVQFDDDVVNVRSRKRRRTDSKNVRGSKRRRDSEAQYVKNSRPHLQLKTNVSDRRRYTDASDQRSPRPLHRHHQRDKYSNTYPRTNQERNVFIRDSLDQNQTYVEGSSFLRTERNSGRSTSPVHKYDRRRDPPSPLSSISSQGRKQNRDKSRFVQRRDKRGQISGERGNESRWFRDLNNKSLDEDKGTFDFTSESKNYGRDIYRRNREQSSWECPSRNKSNISAAHHKQNEDYGTLRHVYDSRLNKLNEEL</sequence>
<feature type="compositionally biased region" description="Basic and acidic residues" evidence="1">
    <location>
        <begin position="530"/>
        <end position="540"/>
    </location>
</feature>
<dbReference type="EMBL" id="JBJQND010000013">
    <property type="protein sequence ID" value="KAL3857883.1"/>
    <property type="molecule type" value="Genomic_DNA"/>
</dbReference>
<feature type="region of interest" description="Disordered" evidence="1">
    <location>
        <begin position="397"/>
        <end position="473"/>
    </location>
</feature>
<feature type="compositionally biased region" description="Basic and acidic residues" evidence="1">
    <location>
        <begin position="130"/>
        <end position="146"/>
    </location>
</feature>
<protein>
    <submittedName>
        <fullName evidence="2">Uncharacterized protein</fullName>
    </submittedName>
</protein>
<proteinExistence type="predicted"/>